<evidence type="ECO:0000256" key="1">
    <source>
        <dbReference type="SAM" id="SignalP"/>
    </source>
</evidence>
<dbReference type="RefSeq" id="WP_126149130.1">
    <property type="nucleotide sequence ID" value="NZ_JBHTMH010000001.1"/>
</dbReference>
<dbReference type="Proteomes" id="UP000268844">
    <property type="component" value="Unassembled WGS sequence"/>
</dbReference>
<name>A0A3S4CQA0_9HYPH</name>
<protein>
    <recommendedName>
        <fullName evidence="4">Chalcone isomerase domain-containing protein</fullName>
    </recommendedName>
</protein>
<organism evidence="2 3">
    <name type="scientific">Devosia equisanguinis</name>
    <dbReference type="NCBI Taxonomy" id="2490941"/>
    <lineage>
        <taxon>Bacteria</taxon>
        <taxon>Pseudomonadati</taxon>
        <taxon>Pseudomonadota</taxon>
        <taxon>Alphaproteobacteria</taxon>
        <taxon>Hyphomicrobiales</taxon>
        <taxon>Devosiaceae</taxon>
        <taxon>Devosia</taxon>
    </lineage>
</organism>
<feature type="signal peptide" evidence="1">
    <location>
        <begin position="1"/>
        <end position="22"/>
    </location>
</feature>
<gene>
    <name evidence="2" type="ORF">DEVEQU_00657</name>
</gene>
<dbReference type="EMBL" id="UZWD01000009">
    <property type="protein sequence ID" value="VDS03534.1"/>
    <property type="molecule type" value="Genomic_DNA"/>
</dbReference>
<evidence type="ECO:0008006" key="4">
    <source>
        <dbReference type="Google" id="ProtNLM"/>
    </source>
</evidence>
<sequence length="195" mass="21524">MFRQTIAATALLGLMSIAPAHAQPVTDYLGIPGPITVGETRYELAWSSNPQPGYFKQEYLPEGSAPESYKSMVIVEFLSTDMPLTDVVSAQASMIEQRKATDPVANMAIFNNPDSDEILLDFLLSAKDEKGEFILEWNGYRYAAGEFEGQQGALLFAVSERAYGNAASEEFLKNLRDFKAQRLVDLTSADLPELK</sequence>
<keyword evidence="3" id="KW-1185">Reference proteome</keyword>
<dbReference type="OrthoDB" id="6057861at2"/>
<evidence type="ECO:0000313" key="3">
    <source>
        <dbReference type="Proteomes" id="UP000268844"/>
    </source>
</evidence>
<accession>A0A3S4CQA0</accession>
<reference evidence="2 3" key="1">
    <citation type="submission" date="2018-12" db="EMBL/GenBank/DDBJ databases">
        <authorList>
            <person name="Criscuolo A."/>
        </authorList>
    </citation>
    <scope>NUCLEOTIDE SEQUENCE [LARGE SCALE GENOMIC DNA]</scope>
    <source>
        <strain evidence="2">ACIP1116281</strain>
    </source>
</reference>
<keyword evidence="1" id="KW-0732">Signal</keyword>
<proteinExistence type="predicted"/>
<dbReference type="AlphaFoldDB" id="A0A3S4CQA0"/>
<feature type="chain" id="PRO_5018727366" description="Chalcone isomerase domain-containing protein" evidence="1">
    <location>
        <begin position="23"/>
        <end position="195"/>
    </location>
</feature>
<evidence type="ECO:0000313" key="2">
    <source>
        <dbReference type="EMBL" id="VDS03534.1"/>
    </source>
</evidence>